<dbReference type="RefSeq" id="XP_008223334.1">
    <property type="nucleotide sequence ID" value="XM_008225112.1"/>
</dbReference>
<evidence type="ECO:0000256" key="1">
    <source>
        <dbReference type="ARBA" id="ARBA00001946"/>
    </source>
</evidence>
<comment type="similarity">
    <text evidence="7">Belongs to the exonuclease superfamily. TREX family.</text>
</comment>
<organism evidence="9 10">
    <name type="scientific">Prunus mume</name>
    <name type="common">Japanese apricot</name>
    <name type="synonym">Armeniaca mume</name>
    <dbReference type="NCBI Taxonomy" id="102107"/>
    <lineage>
        <taxon>Eukaryota</taxon>
        <taxon>Viridiplantae</taxon>
        <taxon>Streptophyta</taxon>
        <taxon>Embryophyta</taxon>
        <taxon>Tracheophyta</taxon>
        <taxon>Spermatophyta</taxon>
        <taxon>Magnoliopsida</taxon>
        <taxon>eudicotyledons</taxon>
        <taxon>Gunneridae</taxon>
        <taxon>Pentapetalae</taxon>
        <taxon>rosids</taxon>
        <taxon>fabids</taxon>
        <taxon>Rosales</taxon>
        <taxon>Rosaceae</taxon>
        <taxon>Amygdaloideae</taxon>
        <taxon>Amygdaleae</taxon>
        <taxon>Prunus</taxon>
    </lineage>
</organism>
<gene>
    <name evidence="10" type="primary">LOC103323147</name>
</gene>
<dbReference type="InterPro" id="IPR040393">
    <property type="entry name" value="TREX1/2"/>
</dbReference>
<dbReference type="GeneID" id="103323147"/>
<sequence>MRTCSMYFSNLQVPKLELQSPSLGLTSLGRRSTITTISQPLLKCYRSIQYSDAPAKILDNEFLKHFVKVFGLDLETTGLFSEGRIVEIVVRDLHGGKNSCFQTLVNPEQHVPNSHIHGITTDMVTHSGVPRMVEFIPILVEYIKSGQVLGGHVILATHNARCFDVPFLVKEFSCCSFDVPPDWLFLDTLALARELRKLHGSKALPKISLQGLREFCRIPLEGPNHRAMSDVNVLSSILPNMTFDLKLGVDDFLQRTFKASACYITQTRT</sequence>
<dbReference type="SMART" id="SM00479">
    <property type="entry name" value="EXOIII"/>
    <property type="match status" value="1"/>
</dbReference>
<evidence type="ECO:0000313" key="10">
    <source>
        <dbReference type="RefSeq" id="XP_008223334.1"/>
    </source>
</evidence>
<proteinExistence type="inferred from homology"/>
<dbReference type="InterPro" id="IPR012337">
    <property type="entry name" value="RNaseH-like_sf"/>
</dbReference>
<feature type="domain" description="Exonuclease" evidence="8">
    <location>
        <begin position="68"/>
        <end position="247"/>
    </location>
</feature>
<reference evidence="10" key="2">
    <citation type="submission" date="2025-08" db="UniProtKB">
        <authorList>
            <consortium name="RefSeq"/>
        </authorList>
    </citation>
    <scope>IDENTIFICATION</scope>
</reference>
<dbReference type="CDD" id="cd06127">
    <property type="entry name" value="DEDDh"/>
    <property type="match status" value="1"/>
</dbReference>
<evidence type="ECO:0000259" key="8">
    <source>
        <dbReference type="SMART" id="SM00479"/>
    </source>
</evidence>
<name>A0ABM0NDV9_PRUMU</name>
<evidence type="ECO:0000313" key="9">
    <source>
        <dbReference type="Proteomes" id="UP000694861"/>
    </source>
</evidence>
<dbReference type="InterPro" id="IPR036397">
    <property type="entry name" value="RNaseH_sf"/>
</dbReference>
<dbReference type="Pfam" id="PF00929">
    <property type="entry name" value="RNase_T"/>
    <property type="match status" value="1"/>
</dbReference>
<comment type="cofactor">
    <cofactor evidence="1">
        <name>Mg(2+)</name>
        <dbReference type="ChEBI" id="CHEBI:18420"/>
    </cofactor>
</comment>
<keyword evidence="6" id="KW-0460">Magnesium</keyword>
<evidence type="ECO:0000256" key="4">
    <source>
        <dbReference type="ARBA" id="ARBA00022801"/>
    </source>
</evidence>
<evidence type="ECO:0000256" key="3">
    <source>
        <dbReference type="ARBA" id="ARBA00022723"/>
    </source>
</evidence>
<keyword evidence="3" id="KW-0479">Metal-binding</keyword>
<dbReference type="PANTHER" id="PTHR13058">
    <property type="entry name" value="THREE PRIME REPAIR EXONUCLEASE 1, 2"/>
    <property type="match status" value="1"/>
</dbReference>
<protein>
    <submittedName>
        <fullName evidence="10">Exonuclease DPD1, chloroplastic/mitochondrial-like</fullName>
    </submittedName>
</protein>
<evidence type="ECO:0000256" key="7">
    <source>
        <dbReference type="ARBA" id="ARBA00025769"/>
    </source>
</evidence>
<evidence type="ECO:0000256" key="6">
    <source>
        <dbReference type="ARBA" id="ARBA00022842"/>
    </source>
</evidence>
<dbReference type="Proteomes" id="UP000694861">
    <property type="component" value="Linkage group LG2"/>
</dbReference>
<accession>A0ABM0NDV9</accession>
<reference evidence="9" key="1">
    <citation type="journal article" date="2012" name="Nat. Commun.">
        <title>The genome of Prunus mume.</title>
        <authorList>
            <person name="Zhang Q."/>
            <person name="Chen W."/>
            <person name="Sun L."/>
            <person name="Zhao F."/>
            <person name="Huang B."/>
            <person name="Yang W."/>
            <person name="Tao Y."/>
            <person name="Wang J."/>
            <person name="Yuan Z."/>
            <person name="Fan G."/>
            <person name="Xing Z."/>
            <person name="Han C."/>
            <person name="Pan H."/>
            <person name="Zhong X."/>
            <person name="Shi W."/>
            <person name="Liang X."/>
            <person name="Du D."/>
            <person name="Sun F."/>
            <person name="Xu Z."/>
            <person name="Hao R."/>
            <person name="Lv T."/>
            <person name="Lv Y."/>
            <person name="Zheng Z."/>
            <person name="Sun M."/>
            <person name="Luo L."/>
            <person name="Cai M."/>
            <person name="Gao Y."/>
            <person name="Wang J."/>
            <person name="Yin Y."/>
            <person name="Xu X."/>
            <person name="Cheng T."/>
            <person name="Wang J."/>
        </authorList>
    </citation>
    <scope>NUCLEOTIDE SEQUENCE [LARGE SCALE GENOMIC DNA]</scope>
</reference>
<dbReference type="Gene3D" id="3.30.420.10">
    <property type="entry name" value="Ribonuclease H-like superfamily/Ribonuclease H"/>
    <property type="match status" value="1"/>
</dbReference>
<evidence type="ECO:0000256" key="2">
    <source>
        <dbReference type="ARBA" id="ARBA00022722"/>
    </source>
</evidence>
<dbReference type="SUPFAM" id="SSF53098">
    <property type="entry name" value="Ribonuclease H-like"/>
    <property type="match status" value="1"/>
</dbReference>
<dbReference type="InterPro" id="IPR013520">
    <property type="entry name" value="Ribonucl_H"/>
</dbReference>
<evidence type="ECO:0000256" key="5">
    <source>
        <dbReference type="ARBA" id="ARBA00022839"/>
    </source>
</evidence>
<keyword evidence="5" id="KW-0269">Exonuclease</keyword>
<dbReference type="PANTHER" id="PTHR13058:SF19">
    <property type="entry name" value="LD40940P"/>
    <property type="match status" value="1"/>
</dbReference>
<keyword evidence="2" id="KW-0540">Nuclease</keyword>
<keyword evidence="9" id="KW-1185">Reference proteome</keyword>
<keyword evidence="4" id="KW-0378">Hydrolase</keyword>